<name>A0A1Q2D5H9_9ENTE</name>
<organism evidence="1 2">
    <name type="scientific">Vagococcus penaei</name>
    <dbReference type="NCBI Taxonomy" id="633807"/>
    <lineage>
        <taxon>Bacteria</taxon>
        <taxon>Bacillati</taxon>
        <taxon>Bacillota</taxon>
        <taxon>Bacilli</taxon>
        <taxon>Lactobacillales</taxon>
        <taxon>Enterococcaceae</taxon>
        <taxon>Vagococcus</taxon>
    </lineage>
</organism>
<evidence type="ECO:0000313" key="1">
    <source>
        <dbReference type="EMBL" id="AQP53535.1"/>
    </source>
</evidence>
<keyword evidence="2" id="KW-1185">Reference proteome</keyword>
<accession>A0A1Q2D5H9</accession>
<dbReference type="STRING" id="633807.BW732_04340"/>
<dbReference type="AlphaFoldDB" id="A0A1Q2D5H9"/>
<gene>
    <name evidence="1" type="ORF">BW732_04340</name>
</gene>
<dbReference type="Proteomes" id="UP000188246">
    <property type="component" value="Chromosome"/>
</dbReference>
<protein>
    <submittedName>
        <fullName evidence="1">Uncharacterized protein</fullName>
    </submittedName>
</protein>
<reference evidence="1 2" key="1">
    <citation type="journal article" date="2010" name="Int. J. Syst. Evol. Microbiol.">
        <title>Vagococcus penaei sp. nov., isolated from spoilage microbiota of cooked shrimp (Penaeus vannamei).</title>
        <authorList>
            <person name="Jaffres E."/>
            <person name="Prevost H."/>
            <person name="Rossero A."/>
            <person name="Joffraud J.J."/>
            <person name="Dousset X."/>
        </authorList>
    </citation>
    <scope>NUCLEOTIDE SEQUENCE [LARGE SCALE GENOMIC DNA]</scope>
    <source>
        <strain evidence="1 2">CD276</strain>
    </source>
</reference>
<evidence type="ECO:0000313" key="2">
    <source>
        <dbReference type="Proteomes" id="UP000188246"/>
    </source>
</evidence>
<dbReference type="KEGG" id="vpi:BW732_04340"/>
<proteinExistence type="predicted"/>
<dbReference type="RefSeq" id="WP_077275624.1">
    <property type="nucleotide sequence ID" value="NZ_CP019609.1"/>
</dbReference>
<dbReference type="OrthoDB" id="652307at2"/>
<dbReference type="EMBL" id="CP019609">
    <property type="protein sequence ID" value="AQP53535.1"/>
    <property type="molecule type" value="Genomic_DNA"/>
</dbReference>
<sequence>MKQLYVKKMLFEDKDIVVLNRNEEAEYYMTLNTVPDAVSINVYNMTNDLVSTIESTITPSQMDVTVYTNNMEIATLSYVDGEKNHTGNLVEKNDLTVIDDWKNFKFELLKGYRKVSKVRPKWMLWAPSYELTIFEEEYTDASVGMITGIALLQELSVNSDFANVVIA</sequence>